<dbReference type="Gramene" id="Pp3c14_5502V3.3">
    <property type="protein sequence ID" value="Pp3c14_5502V3.3"/>
    <property type="gene ID" value="Pp3c14_5502"/>
</dbReference>
<reference evidence="8 10" key="1">
    <citation type="journal article" date="2008" name="Science">
        <title>The Physcomitrella genome reveals evolutionary insights into the conquest of land by plants.</title>
        <authorList>
            <person name="Rensing S."/>
            <person name="Lang D."/>
            <person name="Zimmer A."/>
            <person name="Terry A."/>
            <person name="Salamov A."/>
            <person name="Shapiro H."/>
            <person name="Nishiyama T."/>
            <person name="Perroud P.-F."/>
            <person name="Lindquist E."/>
            <person name="Kamisugi Y."/>
            <person name="Tanahashi T."/>
            <person name="Sakakibara K."/>
            <person name="Fujita T."/>
            <person name="Oishi K."/>
            <person name="Shin-I T."/>
            <person name="Kuroki Y."/>
            <person name="Toyoda A."/>
            <person name="Suzuki Y."/>
            <person name="Hashimoto A."/>
            <person name="Yamaguchi K."/>
            <person name="Sugano A."/>
            <person name="Kohara Y."/>
            <person name="Fujiyama A."/>
            <person name="Anterola A."/>
            <person name="Aoki S."/>
            <person name="Ashton N."/>
            <person name="Barbazuk W.B."/>
            <person name="Barker E."/>
            <person name="Bennetzen J."/>
            <person name="Bezanilla M."/>
            <person name="Blankenship R."/>
            <person name="Cho S.H."/>
            <person name="Dutcher S."/>
            <person name="Estelle M."/>
            <person name="Fawcett J.A."/>
            <person name="Gundlach H."/>
            <person name="Hanada K."/>
            <person name="Heyl A."/>
            <person name="Hicks K.A."/>
            <person name="Hugh J."/>
            <person name="Lohr M."/>
            <person name="Mayer K."/>
            <person name="Melkozernov A."/>
            <person name="Murata T."/>
            <person name="Nelson D."/>
            <person name="Pils B."/>
            <person name="Prigge M."/>
            <person name="Reiss B."/>
            <person name="Renner T."/>
            <person name="Rombauts S."/>
            <person name="Rushton P."/>
            <person name="Sanderfoot A."/>
            <person name="Schween G."/>
            <person name="Shiu S.-H."/>
            <person name="Stueber K."/>
            <person name="Theodoulou F.L."/>
            <person name="Tu H."/>
            <person name="Van de Peer Y."/>
            <person name="Verrier P.J."/>
            <person name="Waters E."/>
            <person name="Wood A."/>
            <person name="Yang L."/>
            <person name="Cove D."/>
            <person name="Cuming A."/>
            <person name="Hasebe M."/>
            <person name="Lucas S."/>
            <person name="Mishler D.B."/>
            <person name="Reski R."/>
            <person name="Grigoriev I."/>
            <person name="Quatrano R.S."/>
            <person name="Boore J.L."/>
        </authorList>
    </citation>
    <scope>NUCLEOTIDE SEQUENCE [LARGE SCALE GENOMIC DNA]</scope>
    <source>
        <strain evidence="9 10">cv. Gransden 2004</strain>
    </source>
</reference>
<dbReference type="InterPro" id="IPR016177">
    <property type="entry name" value="DNA-bd_dom_sf"/>
</dbReference>
<keyword evidence="2" id="KW-0805">Transcription regulation</keyword>
<keyword evidence="4" id="KW-0804">Transcription</keyword>
<evidence type="ECO:0000256" key="2">
    <source>
        <dbReference type="ARBA" id="ARBA00023015"/>
    </source>
</evidence>
<comment type="subcellular location">
    <subcellularLocation>
        <location evidence="1">Nucleus</location>
    </subcellularLocation>
</comment>
<dbReference type="SUPFAM" id="SSF54171">
    <property type="entry name" value="DNA-binding domain"/>
    <property type="match status" value="1"/>
</dbReference>
<evidence type="ECO:0000313" key="10">
    <source>
        <dbReference type="Proteomes" id="UP000006727"/>
    </source>
</evidence>
<dbReference type="InterPro" id="IPR039622">
    <property type="entry name" value="MBD10/11"/>
</dbReference>
<dbReference type="InterPro" id="IPR001739">
    <property type="entry name" value="Methyl_CpG_DNA-bd"/>
</dbReference>
<evidence type="ECO:0000256" key="6">
    <source>
        <dbReference type="SAM" id="MobiDB-lite"/>
    </source>
</evidence>
<dbReference type="GeneID" id="112291433"/>
<evidence type="ECO:0000256" key="4">
    <source>
        <dbReference type="ARBA" id="ARBA00023163"/>
    </source>
</evidence>
<dbReference type="RefSeq" id="XP_024394581.1">
    <property type="nucleotide sequence ID" value="XM_024538813.2"/>
</dbReference>
<protein>
    <recommendedName>
        <fullName evidence="7">MBD domain-containing protein</fullName>
    </recommendedName>
</protein>
<feature type="region of interest" description="Disordered" evidence="6">
    <location>
        <begin position="25"/>
        <end position="45"/>
    </location>
</feature>
<dbReference type="AlphaFoldDB" id="A9T1G2"/>
<dbReference type="Gramene" id="Pp3c14_5502V3.4">
    <property type="protein sequence ID" value="Pp3c14_5502V3.4"/>
    <property type="gene ID" value="Pp3c14_5502"/>
</dbReference>
<name>A9T1G2_PHYPA</name>
<dbReference type="EnsemblPlants" id="Pp3c14_5502V3.4">
    <property type="protein sequence ID" value="Pp3c14_5502V3.4"/>
    <property type="gene ID" value="Pp3c14_5502"/>
</dbReference>
<feature type="compositionally biased region" description="Basic and acidic residues" evidence="6">
    <location>
        <begin position="241"/>
        <end position="251"/>
    </location>
</feature>
<gene>
    <name evidence="9" type="primary">LOC112291433</name>
    <name evidence="8" type="ORF">PHYPA_018063</name>
</gene>
<dbReference type="PANTHER" id="PTHR33729">
    <property type="entry name" value="METHYL-CPG BINDING DOMAIN CONTAINING PROTEIN, EXPRESSED"/>
    <property type="match status" value="1"/>
</dbReference>
<dbReference type="STRING" id="3218.A9T1G2"/>
<feature type="domain" description="MBD" evidence="7">
    <location>
        <begin position="17"/>
        <end position="87"/>
    </location>
</feature>
<keyword evidence="5" id="KW-0539">Nucleus</keyword>
<dbReference type="Proteomes" id="UP000006727">
    <property type="component" value="Chromosome 14"/>
</dbReference>
<dbReference type="SMART" id="SM00391">
    <property type="entry name" value="MBD"/>
    <property type="match status" value="1"/>
</dbReference>
<evidence type="ECO:0000256" key="3">
    <source>
        <dbReference type="ARBA" id="ARBA00023125"/>
    </source>
</evidence>
<dbReference type="PANTHER" id="PTHR33729:SF6">
    <property type="entry name" value="METHYL-CPG-BINDING DOMAIN-CONTAINING PROTEIN 11"/>
    <property type="match status" value="1"/>
</dbReference>
<dbReference type="Gene3D" id="3.30.890.10">
    <property type="entry name" value="Methyl-cpg-binding Protein 2, Chain A"/>
    <property type="match status" value="1"/>
</dbReference>
<evidence type="ECO:0000313" key="8">
    <source>
        <dbReference type="EMBL" id="PNR40660.1"/>
    </source>
</evidence>
<dbReference type="EnsemblPlants" id="Pp3c14_5502V3.1">
    <property type="protein sequence ID" value="Pp3c14_5502V3.1"/>
    <property type="gene ID" value="Pp3c14_5502"/>
</dbReference>
<evidence type="ECO:0000313" key="9">
    <source>
        <dbReference type="EnsemblPlants" id="Pp3c14_5502V3.1"/>
    </source>
</evidence>
<accession>A9T1G2</accession>
<keyword evidence="3" id="KW-0238">DNA-binding</keyword>
<dbReference type="EnsemblPlants" id="Pp3c14_5502V3.2">
    <property type="protein sequence ID" value="Pp3c14_5502V3.2"/>
    <property type="gene ID" value="Pp3c14_5502"/>
</dbReference>
<dbReference type="PaxDb" id="3218-PP1S150_52V6.1"/>
<evidence type="ECO:0000256" key="1">
    <source>
        <dbReference type="ARBA" id="ARBA00004123"/>
    </source>
</evidence>
<evidence type="ECO:0000256" key="5">
    <source>
        <dbReference type="ARBA" id="ARBA00023242"/>
    </source>
</evidence>
<feature type="compositionally biased region" description="Basic and acidic residues" evidence="6">
    <location>
        <begin position="162"/>
        <end position="183"/>
    </location>
</feature>
<sequence>MGSSEGNKTVADGLRSLGGASEELAGSLQGWTRKLSERKGGTPKKKIVSFLAPDGEEIRNKTQLNKYLKAHPGTAVATDFDWGTPAVESVTAYTTRRSERLSLKSRSSSEAIDKEIQPKTPVKRARKTRDNGAASKDTSLGKGEPVEKTGSEEAMDIPADQALHKKEETVEDNGNHKTTDLDVPKSVTTPVEEIKRVTAENLPPKSETEKKIDAESPDDGKIKETSPVKDATDNTKGIDSQTKEDAKKDDE</sequence>
<dbReference type="OrthoDB" id="1435582at2759"/>
<dbReference type="EnsemblPlants" id="Pp3c14_5502V3.3">
    <property type="protein sequence ID" value="Pp3c14_5502V3.3"/>
    <property type="gene ID" value="Pp3c14_5502"/>
</dbReference>
<dbReference type="GO" id="GO:0003677">
    <property type="term" value="F:DNA binding"/>
    <property type="evidence" value="ECO:0007669"/>
    <property type="project" value="UniProtKB-KW"/>
</dbReference>
<dbReference type="Gramene" id="Pp3c14_5502V3.1">
    <property type="protein sequence ID" value="Pp3c14_5502V3.1"/>
    <property type="gene ID" value="Pp3c14_5502"/>
</dbReference>
<reference evidence="9" key="3">
    <citation type="submission" date="2020-12" db="UniProtKB">
        <authorList>
            <consortium name="EnsemblPlants"/>
        </authorList>
    </citation>
    <scope>IDENTIFICATION</scope>
</reference>
<dbReference type="Gramene" id="Pp3c14_5502V3.2">
    <property type="protein sequence ID" value="Pp3c14_5502V3.2"/>
    <property type="gene ID" value="Pp3c14_5502"/>
</dbReference>
<feature type="region of interest" description="Disordered" evidence="6">
    <location>
        <begin position="94"/>
        <end position="251"/>
    </location>
</feature>
<reference evidence="8 10" key="2">
    <citation type="journal article" date="2018" name="Plant J.">
        <title>The Physcomitrella patens chromosome-scale assembly reveals moss genome structure and evolution.</title>
        <authorList>
            <person name="Lang D."/>
            <person name="Ullrich K.K."/>
            <person name="Murat F."/>
            <person name="Fuchs J."/>
            <person name="Jenkins J."/>
            <person name="Haas F.B."/>
            <person name="Piednoel M."/>
            <person name="Gundlach H."/>
            <person name="Van Bel M."/>
            <person name="Meyberg R."/>
            <person name="Vives C."/>
            <person name="Morata J."/>
            <person name="Symeonidi A."/>
            <person name="Hiss M."/>
            <person name="Muchero W."/>
            <person name="Kamisugi Y."/>
            <person name="Saleh O."/>
            <person name="Blanc G."/>
            <person name="Decker E.L."/>
            <person name="van Gessel N."/>
            <person name="Grimwood J."/>
            <person name="Hayes R.D."/>
            <person name="Graham S.W."/>
            <person name="Gunter L.E."/>
            <person name="McDaniel S.F."/>
            <person name="Hoernstein S.N.W."/>
            <person name="Larsson A."/>
            <person name="Li F.W."/>
            <person name="Perroud P.F."/>
            <person name="Phillips J."/>
            <person name="Ranjan P."/>
            <person name="Rokshar D.S."/>
            <person name="Rothfels C.J."/>
            <person name="Schneider L."/>
            <person name="Shu S."/>
            <person name="Stevenson D.W."/>
            <person name="Thummler F."/>
            <person name="Tillich M."/>
            <person name="Villarreal Aguilar J.C."/>
            <person name="Widiez T."/>
            <person name="Wong G.K."/>
            <person name="Wymore A."/>
            <person name="Zhang Y."/>
            <person name="Zimmer A.D."/>
            <person name="Quatrano R.S."/>
            <person name="Mayer K.F.X."/>
            <person name="Goodstein D."/>
            <person name="Casacuberta J.M."/>
            <person name="Vandepoele K."/>
            <person name="Reski R."/>
            <person name="Cuming A.C."/>
            <person name="Tuskan G.A."/>
            <person name="Maumus F."/>
            <person name="Salse J."/>
            <person name="Schmutz J."/>
            <person name="Rensing S.A."/>
        </authorList>
    </citation>
    <scope>NUCLEOTIDE SEQUENCE [LARGE SCALE GENOMIC DNA]</scope>
    <source>
        <strain evidence="9 10">cv. Gransden 2004</strain>
    </source>
</reference>
<proteinExistence type="predicted"/>
<dbReference type="Pfam" id="PF01429">
    <property type="entry name" value="MBD"/>
    <property type="match status" value="1"/>
</dbReference>
<organism evidence="8">
    <name type="scientific">Physcomitrium patens</name>
    <name type="common">Spreading-leaved earth moss</name>
    <name type="synonym">Physcomitrella patens</name>
    <dbReference type="NCBI Taxonomy" id="3218"/>
    <lineage>
        <taxon>Eukaryota</taxon>
        <taxon>Viridiplantae</taxon>
        <taxon>Streptophyta</taxon>
        <taxon>Embryophyta</taxon>
        <taxon>Bryophyta</taxon>
        <taxon>Bryophytina</taxon>
        <taxon>Bryopsida</taxon>
        <taxon>Funariidae</taxon>
        <taxon>Funariales</taxon>
        <taxon>Funariaceae</taxon>
        <taxon>Physcomitrium</taxon>
    </lineage>
</organism>
<evidence type="ECO:0000259" key="7">
    <source>
        <dbReference type="PROSITE" id="PS50982"/>
    </source>
</evidence>
<dbReference type="eggNOG" id="ENOG502RYIM">
    <property type="taxonomic scope" value="Eukaryota"/>
</dbReference>
<keyword evidence="10" id="KW-1185">Reference proteome</keyword>
<dbReference type="OMA" id="DHHKEAS"/>
<dbReference type="GO" id="GO:0005634">
    <property type="term" value="C:nucleus"/>
    <property type="evidence" value="ECO:0007669"/>
    <property type="project" value="UniProtKB-SubCell"/>
</dbReference>
<dbReference type="HOGENOM" id="CLU_1241888_0_0_1"/>
<dbReference type="EMBL" id="ABEU02000014">
    <property type="protein sequence ID" value="PNR40660.1"/>
    <property type="molecule type" value="Genomic_DNA"/>
</dbReference>
<dbReference type="KEGG" id="ppp:112291433"/>
<feature type="compositionally biased region" description="Basic and acidic residues" evidence="6">
    <location>
        <begin position="206"/>
        <end position="233"/>
    </location>
</feature>
<dbReference type="FunCoup" id="A9T1G2">
    <property type="interactions" value="17"/>
</dbReference>
<dbReference type="PROSITE" id="PS50982">
    <property type="entry name" value="MBD"/>
    <property type="match status" value="1"/>
</dbReference>